<dbReference type="EMBL" id="CCYD01000286">
    <property type="protein sequence ID" value="CEG37444.1"/>
    <property type="molecule type" value="Genomic_DNA"/>
</dbReference>
<dbReference type="GeneID" id="36400092"/>
<evidence type="ECO:0000313" key="4">
    <source>
        <dbReference type="Proteomes" id="UP000054928"/>
    </source>
</evidence>
<keyword evidence="4" id="KW-1185">Reference proteome</keyword>
<name>A0A0P1AAP5_PLAHL</name>
<sequence length="269" mass="30211">MRGAFYVATAFLIASSARTAAKSVQIKSVITQYHDKLPAGGSDTNTLPRRFLNGSGDHLETQVAEEERVSLAEVLKKAEKSVPELLLHLEKAELKPVDDLSKMVTVGEHVGTSATSSRERIQILQKNYEDAVAQLDQVTKNHDKASRDLNALVRKEAEALYWINKINALSLRHSGRADDAANNAVRYLTNFYNYKSSMNKAAEDVNAVSIKPFLLRARLYLIHLLVHVDNSKEIRDRQASLQNAVVKATQEYRAAEYDEGKFRNFANYY</sequence>
<feature type="coiled-coil region" evidence="1">
    <location>
        <begin position="121"/>
        <end position="155"/>
    </location>
</feature>
<evidence type="ECO:0000313" key="3">
    <source>
        <dbReference type="EMBL" id="CEG37444.1"/>
    </source>
</evidence>
<reference evidence="4" key="1">
    <citation type="submission" date="2014-09" db="EMBL/GenBank/DDBJ databases">
        <authorList>
            <person name="Sharma Rahul"/>
            <person name="Thines Marco"/>
        </authorList>
    </citation>
    <scope>NUCLEOTIDE SEQUENCE [LARGE SCALE GENOMIC DNA]</scope>
</reference>
<keyword evidence="2" id="KW-0732">Signal</keyword>
<proteinExistence type="predicted"/>
<evidence type="ECO:0008006" key="5">
    <source>
        <dbReference type="Google" id="ProtNLM"/>
    </source>
</evidence>
<organism evidence="3 4">
    <name type="scientific">Plasmopara halstedii</name>
    <name type="common">Downy mildew of sunflower</name>
    <dbReference type="NCBI Taxonomy" id="4781"/>
    <lineage>
        <taxon>Eukaryota</taxon>
        <taxon>Sar</taxon>
        <taxon>Stramenopiles</taxon>
        <taxon>Oomycota</taxon>
        <taxon>Peronosporomycetes</taxon>
        <taxon>Peronosporales</taxon>
        <taxon>Peronosporaceae</taxon>
        <taxon>Plasmopara</taxon>
    </lineage>
</organism>
<evidence type="ECO:0000256" key="2">
    <source>
        <dbReference type="SAM" id="SignalP"/>
    </source>
</evidence>
<protein>
    <recommendedName>
        <fullName evidence="5">RxLR-like protein</fullName>
    </recommendedName>
</protein>
<evidence type="ECO:0000256" key="1">
    <source>
        <dbReference type="SAM" id="Coils"/>
    </source>
</evidence>
<dbReference type="AlphaFoldDB" id="A0A0P1AAP5"/>
<feature type="chain" id="PRO_5006058498" description="RxLR-like protein" evidence="2">
    <location>
        <begin position="22"/>
        <end position="269"/>
    </location>
</feature>
<dbReference type="Proteomes" id="UP000054928">
    <property type="component" value="Unassembled WGS sequence"/>
</dbReference>
<dbReference type="RefSeq" id="XP_024573813.1">
    <property type="nucleotide sequence ID" value="XM_024722769.1"/>
</dbReference>
<accession>A0A0P1AAP5</accession>
<feature type="signal peptide" evidence="2">
    <location>
        <begin position="1"/>
        <end position="21"/>
    </location>
</feature>
<keyword evidence="1" id="KW-0175">Coiled coil</keyword>